<feature type="compositionally biased region" description="Polar residues" evidence="5">
    <location>
        <begin position="183"/>
        <end position="195"/>
    </location>
</feature>
<dbReference type="InterPro" id="IPR013083">
    <property type="entry name" value="Znf_RING/FYVE/PHD"/>
</dbReference>
<name>A0A8S1EC51_9PELO</name>
<protein>
    <recommendedName>
        <fullName evidence="6">PHD-type domain-containing protein</fullName>
    </recommendedName>
</protein>
<keyword evidence="8" id="KW-1185">Reference proteome</keyword>
<dbReference type="InterPro" id="IPR019786">
    <property type="entry name" value="Zinc_finger_PHD-type_CS"/>
</dbReference>
<keyword evidence="2 4" id="KW-0863">Zinc-finger</keyword>
<sequence>METEFKFDPDDYIRKLTEFMFSDSDDSANQIHELVEKVWSLPSETNFHSEAYSTDCSTSSSKLGSSLIGAKRISGTQRLSNFPGIKKPTEVDIIAKPGTTLTVPPLPKKAKKVVPVIDDSITGTSDQPCKTCNGVSMAANMVLSCNGCKESYHMKCNQPPITPEEASNARFIFLCTSCQNPRHMTKPSSRSSSPLTKAEVPEKKFKKLDKKVFNESLEEFKKKKQIKQSPIKPSGN</sequence>
<evidence type="ECO:0000256" key="1">
    <source>
        <dbReference type="ARBA" id="ARBA00022723"/>
    </source>
</evidence>
<keyword evidence="1" id="KW-0479">Metal-binding</keyword>
<evidence type="ECO:0000259" key="6">
    <source>
        <dbReference type="PROSITE" id="PS50016"/>
    </source>
</evidence>
<dbReference type="SUPFAM" id="SSF57903">
    <property type="entry name" value="FYVE/PHD zinc finger"/>
    <property type="match status" value="1"/>
</dbReference>
<evidence type="ECO:0000256" key="3">
    <source>
        <dbReference type="ARBA" id="ARBA00022833"/>
    </source>
</evidence>
<evidence type="ECO:0000256" key="5">
    <source>
        <dbReference type="SAM" id="MobiDB-lite"/>
    </source>
</evidence>
<organism evidence="7 8">
    <name type="scientific">Caenorhabditis bovis</name>
    <dbReference type="NCBI Taxonomy" id="2654633"/>
    <lineage>
        <taxon>Eukaryota</taxon>
        <taxon>Metazoa</taxon>
        <taxon>Ecdysozoa</taxon>
        <taxon>Nematoda</taxon>
        <taxon>Chromadorea</taxon>
        <taxon>Rhabditida</taxon>
        <taxon>Rhabditina</taxon>
        <taxon>Rhabditomorpha</taxon>
        <taxon>Rhabditoidea</taxon>
        <taxon>Rhabditidae</taxon>
        <taxon>Peloderinae</taxon>
        <taxon>Caenorhabditis</taxon>
    </lineage>
</organism>
<accession>A0A8S1EC51</accession>
<dbReference type="PROSITE" id="PS50016">
    <property type="entry name" value="ZF_PHD_2"/>
    <property type="match status" value="1"/>
</dbReference>
<dbReference type="InterPro" id="IPR019787">
    <property type="entry name" value="Znf_PHD-finger"/>
</dbReference>
<feature type="region of interest" description="Disordered" evidence="5">
    <location>
        <begin position="183"/>
        <end position="202"/>
    </location>
</feature>
<dbReference type="InterPro" id="IPR011011">
    <property type="entry name" value="Znf_FYVE_PHD"/>
</dbReference>
<dbReference type="Gene3D" id="3.30.40.10">
    <property type="entry name" value="Zinc/RING finger domain, C3HC4 (zinc finger)"/>
    <property type="match status" value="1"/>
</dbReference>
<dbReference type="Pfam" id="PF00628">
    <property type="entry name" value="PHD"/>
    <property type="match status" value="1"/>
</dbReference>
<proteinExistence type="predicted"/>
<comment type="caution">
    <text evidence="7">The sequence shown here is derived from an EMBL/GenBank/DDBJ whole genome shotgun (WGS) entry which is preliminary data.</text>
</comment>
<dbReference type="SMART" id="SM00249">
    <property type="entry name" value="PHD"/>
    <property type="match status" value="1"/>
</dbReference>
<keyword evidence="3" id="KW-0862">Zinc</keyword>
<dbReference type="GO" id="GO:0008270">
    <property type="term" value="F:zinc ion binding"/>
    <property type="evidence" value="ECO:0007669"/>
    <property type="project" value="UniProtKB-KW"/>
</dbReference>
<dbReference type="PROSITE" id="PS01359">
    <property type="entry name" value="ZF_PHD_1"/>
    <property type="match status" value="1"/>
</dbReference>
<gene>
    <name evidence="7" type="ORF">CBOVIS_LOCUS2160</name>
</gene>
<dbReference type="Proteomes" id="UP000494206">
    <property type="component" value="Unassembled WGS sequence"/>
</dbReference>
<feature type="domain" description="PHD-type" evidence="6">
    <location>
        <begin position="126"/>
        <end position="181"/>
    </location>
</feature>
<dbReference type="EMBL" id="CADEPM010000001">
    <property type="protein sequence ID" value="CAB3398939.1"/>
    <property type="molecule type" value="Genomic_DNA"/>
</dbReference>
<evidence type="ECO:0000256" key="4">
    <source>
        <dbReference type="PROSITE-ProRule" id="PRU00146"/>
    </source>
</evidence>
<evidence type="ECO:0000256" key="2">
    <source>
        <dbReference type="ARBA" id="ARBA00022771"/>
    </source>
</evidence>
<dbReference type="InterPro" id="IPR001965">
    <property type="entry name" value="Znf_PHD"/>
</dbReference>
<dbReference type="AlphaFoldDB" id="A0A8S1EC51"/>
<reference evidence="7 8" key="1">
    <citation type="submission" date="2020-04" db="EMBL/GenBank/DDBJ databases">
        <authorList>
            <person name="Laetsch R D."/>
            <person name="Stevens L."/>
            <person name="Kumar S."/>
            <person name="Blaxter L. M."/>
        </authorList>
    </citation>
    <scope>NUCLEOTIDE SEQUENCE [LARGE SCALE GENOMIC DNA]</scope>
</reference>
<evidence type="ECO:0000313" key="7">
    <source>
        <dbReference type="EMBL" id="CAB3398939.1"/>
    </source>
</evidence>
<evidence type="ECO:0000313" key="8">
    <source>
        <dbReference type="Proteomes" id="UP000494206"/>
    </source>
</evidence>
<dbReference type="OrthoDB" id="5863171at2759"/>